<keyword evidence="9" id="KW-0812">Transmembrane</keyword>
<dbReference type="Pfam" id="PF00069">
    <property type="entry name" value="Pkinase"/>
    <property type="match status" value="1"/>
</dbReference>
<evidence type="ECO:0000313" key="12">
    <source>
        <dbReference type="Proteomes" id="UP001164706"/>
    </source>
</evidence>
<evidence type="ECO:0000256" key="8">
    <source>
        <dbReference type="SAM" id="MobiDB-lite"/>
    </source>
</evidence>
<dbReference type="Gene3D" id="1.10.510.10">
    <property type="entry name" value="Transferase(Phosphotransferase) domain 1"/>
    <property type="match status" value="1"/>
</dbReference>
<dbReference type="RefSeq" id="WP_267780735.1">
    <property type="nucleotide sequence ID" value="NZ_CP113089.1"/>
</dbReference>
<keyword evidence="2" id="KW-0723">Serine/threonine-protein kinase</keyword>
<dbReference type="InterPro" id="IPR011009">
    <property type="entry name" value="Kinase-like_dom_sf"/>
</dbReference>
<dbReference type="PANTHER" id="PTHR43289">
    <property type="entry name" value="MITOGEN-ACTIVATED PROTEIN KINASE KINASE KINASE 20-RELATED"/>
    <property type="match status" value="1"/>
</dbReference>
<reference evidence="11" key="1">
    <citation type="submission" date="2022-11" db="EMBL/GenBank/DDBJ databases">
        <title>Description of Microcella daejonensis nov. sp, isolated from riverside soil.</title>
        <authorList>
            <person name="Molina K.M."/>
            <person name="Kim S.B."/>
        </authorList>
    </citation>
    <scope>NUCLEOTIDE SEQUENCE</scope>
    <source>
        <strain evidence="11">MMS21-STM12</strain>
    </source>
</reference>
<feature type="transmembrane region" description="Helical" evidence="9">
    <location>
        <begin position="398"/>
        <end position="419"/>
    </location>
</feature>
<dbReference type="PANTHER" id="PTHR43289:SF6">
    <property type="entry name" value="SERINE_THREONINE-PROTEIN KINASE NEKL-3"/>
    <property type="match status" value="1"/>
</dbReference>
<evidence type="ECO:0000256" key="1">
    <source>
        <dbReference type="ARBA" id="ARBA00012513"/>
    </source>
</evidence>
<evidence type="ECO:0000256" key="9">
    <source>
        <dbReference type="SAM" id="Phobius"/>
    </source>
</evidence>
<dbReference type="Proteomes" id="UP001164706">
    <property type="component" value="Chromosome"/>
</dbReference>
<evidence type="ECO:0000256" key="3">
    <source>
        <dbReference type="ARBA" id="ARBA00022679"/>
    </source>
</evidence>
<dbReference type="PROSITE" id="PS00107">
    <property type="entry name" value="PROTEIN_KINASE_ATP"/>
    <property type="match status" value="1"/>
</dbReference>
<proteinExistence type="predicted"/>
<dbReference type="GO" id="GO:0004674">
    <property type="term" value="F:protein serine/threonine kinase activity"/>
    <property type="evidence" value="ECO:0007669"/>
    <property type="project" value="UniProtKB-KW"/>
</dbReference>
<dbReference type="InterPro" id="IPR008271">
    <property type="entry name" value="Ser/Thr_kinase_AS"/>
</dbReference>
<evidence type="ECO:0000259" key="10">
    <source>
        <dbReference type="PROSITE" id="PS50011"/>
    </source>
</evidence>
<evidence type="ECO:0000313" key="11">
    <source>
        <dbReference type="EMBL" id="WAB80986.1"/>
    </source>
</evidence>
<keyword evidence="9" id="KW-0472">Membrane</keyword>
<organism evidence="11 12">
    <name type="scientific">Microcella daejeonensis</name>
    <dbReference type="NCBI Taxonomy" id="2994971"/>
    <lineage>
        <taxon>Bacteria</taxon>
        <taxon>Bacillati</taxon>
        <taxon>Actinomycetota</taxon>
        <taxon>Actinomycetes</taxon>
        <taxon>Micrococcales</taxon>
        <taxon>Microbacteriaceae</taxon>
        <taxon>Microcella</taxon>
    </lineage>
</organism>
<feature type="compositionally biased region" description="Low complexity" evidence="8">
    <location>
        <begin position="338"/>
        <end position="351"/>
    </location>
</feature>
<evidence type="ECO:0000256" key="4">
    <source>
        <dbReference type="ARBA" id="ARBA00022741"/>
    </source>
</evidence>
<dbReference type="PROSITE" id="PS50011">
    <property type="entry name" value="PROTEIN_KINASE_DOM"/>
    <property type="match status" value="1"/>
</dbReference>
<dbReference type="KEGG" id="mdb:OVN18_10525"/>
<evidence type="ECO:0000256" key="2">
    <source>
        <dbReference type="ARBA" id="ARBA00022527"/>
    </source>
</evidence>
<keyword evidence="5 11" id="KW-0418">Kinase</keyword>
<dbReference type="SMART" id="SM00220">
    <property type="entry name" value="S_TKc"/>
    <property type="match status" value="1"/>
</dbReference>
<sequence>MHQTSNDGATTDGATTDGRIGALVAGRYRIDRLIGRGGMSTVYEAADQNIPRRVALKVFRPELTDDDDMRRHEGEVGMLASLNHPGLVTLFDAVADDDGSAVLVLELVTGGDMRTAMDAGPLSSSEVAVIGAAVADALSYSHDRGIVHRDVKPGNILVPERESADTGARAKLADFGIARLIDETRMTATGSVLGTAHYLSPEQAVGGAVGPASDVYSLGLVLLEALTGERAFPGSGVESAAARLARDPLLPARLDPAWAELLRGMTAREQDARLTAREAAERLRAVAAIPALPPARDEGLDPTLRLPVAAPSTGADLPTAAMGAAGADPETAQHADRSSPTAATVALSSALPAPPPPAPGSRPARPEATTPSQSDSTAPRTADRPETGAMTALRRHPVVAIGGIAASLLVVGIALAALFGTTTGSAARVDADTPPEYAVVDGTLGEHLEQLQRSVEP</sequence>
<dbReference type="AlphaFoldDB" id="A0A9E8MLK2"/>
<dbReference type="InterPro" id="IPR017441">
    <property type="entry name" value="Protein_kinase_ATP_BS"/>
</dbReference>
<keyword evidence="3" id="KW-0808">Transferase</keyword>
<keyword evidence="6 7" id="KW-0067">ATP-binding</keyword>
<feature type="domain" description="Protein kinase" evidence="10">
    <location>
        <begin position="28"/>
        <end position="292"/>
    </location>
</feature>
<feature type="region of interest" description="Disordered" evidence="8">
    <location>
        <begin position="293"/>
        <end position="391"/>
    </location>
</feature>
<name>A0A9E8MLK2_9MICO</name>
<dbReference type="EMBL" id="CP113089">
    <property type="protein sequence ID" value="WAB80986.1"/>
    <property type="molecule type" value="Genomic_DNA"/>
</dbReference>
<dbReference type="Gene3D" id="3.30.200.20">
    <property type="entry name" value="Phosphorylase Kinase, domain 1"/>
    <property type="match status" value="1"/>
</dbReference>
<dbReference type="PROSITE" id="PS00108">
    <property type="entry name" value="PROTEIN_KINASE_ST"/>
    <property type="match status" value="1"/>
</dbReference>
<protein>
    <recommendedName>
        <fullName evidence="1">non-specific serine/threonine protein kinase</fullName>
        <ecNumber evidence="1">2.7.11.1</ecNumber>
    </recommendedName>
</protein>
<dbReference type="CDD" id="cd14014">
    <property type="entry name" value="STKc_PknB_like"/>
    <property type="match status" value="1"/>
</dbReference>
<keyword evidence="4 7" id="KW-0547">Nucleotide-binding</keyword>
<evidence type="ECO:0000256" key="7">
    <source>
        <dbReference type="PROSITE-ProRule" id="PRU10141"/>
    </source>
</evidence>
<accession>A0A9E8MLK2</accession>
<dbReference type="SUPFAM" id="SSF56112">
    <property type="entry name" value="Protein kinase-like (PK-like)"/>
    <property type="match status" value="1"/>
</dbReference>
<dbReference type="EC" id="2.7.11.1" evidence="1"/>
<feature type="binding site" evidence="7">
    <location>
        <position position="57"/>
    </location>
    <ligand>
        <name>ATP</name>
        <dbReference type="ChEBI" id="CHEBI:30616"/>
    </ligand>
</feature>
<gene>
    <name evidence="11" type="ORF">OVN18_10525</name>
</gene>
<dbReference type="InterPro" id="IPR000719">
    <property type="entry name" value="Prot_kinase_dom"/>
</dbReference>
<dbReference type="GO" id="GO:0005524">
    <property type="term" value="F:ATP binding"/>
    <property type="evidence" value="ECO:0007669"/>
    <property type="project" value="UniProtKB-UniRule"/>
</dbReference>
<evidence type="ECO:0000256" key="6">
    <source>
        <dbReference type="ARBA" id="ARBA00022840"/>
    </source>
</evidence>
<keyword evidence="12" id="KW-1185">Reference proteome</keyword>
<feature type="compositionally biased region" description="Polar residues" evidence="8">
    <location>
        <begin position="369"/>
        <end position="379"/>
    </location>
</feature>
<keyword evidence="9" id="KW-1133">Transmembrane helix</keyword>
<evidence type="ECO:0000256" key="5">
    <source>
        <dbReference type="ARBA" id="ARBA00022777"/>
    </source>
</evidence>